<reference evidence="3" key="1">
    <citation type="submission" date="2016-12" db="EMBL/GenBank/DDBJ databases">
        <authorList>
            <person name="Song W.-J."/>
            <person name="Kurnit D.M."/>
        </authorList>
    </citation>
    <scope>NUCLEOTIDE SEQUENCE [LARGE SCALE GENOMIC DNA]</scope>
    <source>
        <strain evidence="3">HGB1681</strain>
    </source>
</reference>
<dbReference type="Proteomes" id="UP000196435">
    <property type="component" value="Unassembled WGS sequence"/>
</dbReference>
<evidence type="ECO:0000313" key="4">
    <source>
        <dbReference type="Proteomes" id="UP000196435"/>
    </source>
</evidence>
<dbReference type="EMBL" id="FTLG01000017">
    <property type="protein sequence ID" value="SIP71376.1"/>
    <property type="molecule type" value="Genomic_DNA"/>
</dbReference>
<evidence type="ECO:0000313" key="2">
    <source>
        <dbReference type="EMBL" id="PHM30695.1"/>
    </source>
</evidence>
<dbReference type="AlphaFoldDB" id="A0A1N6MRB5"/>
<sequence length="189" mass="21703">MKSPKKYSIYLLSLVLLFFSDLSLAQSNTKQSVPNPGNKENTSKTSVFSAYYNMKIINNSKTAVVSIKRDQYECMYDAGPAGELNLIPNSEGYFKLEDDDNLFHNCNAAAKWVTWNVEYEQPNSEKKYCSVKLLTDYLSMEEGWRTYFYVTPYTDCQIPIKFTCDGNESNCQNGFVSHDWSTNIMEITK</sequence>
<gene>
    <name evidence="2" type="ORF">Xinn_03206</name>
    <name evidence="3" type="ORF">XIS1_1130016</name>
</gene>
<dbReference type="OrthoDB" id="6443443at2"/>
<accession>A0A1N6MRB5</accession>
<reference evidence="4" key="2">
    <citation type="submission" date="2016-12" db="EMBL/GenBank/DDBJ databases">
        <authorList>
            <person name="Gaudriault S."/>
        </authorList>
    </citation>
    <scope>NUCLEOTIDE SEQUENCE [LARGE SCALE GENOMIC DNA]</scope>
    <source>
        <strain evidence="4">HGB1681 (deposited as PTA-6826 in the American Type Culture Collection)</strain>
    </source>
</reference>
<organism evidence="3 4">
    <name type="scientific">Xenorhabdus innexi</name>
    <dbReference type="NCBI Taxonomy" id="290109"/>
    <lineage>
        <taxon>Bacteria</taxon>
        <taxon>Pseudomonadati</taxon>
        <taxon>Pseudomonadota</taxon>
        <taxon>Gammaproteobacteria</taxon>
        <taxon>Enterobacterales</taxon>
        <taxon>Morganellaceae</taxon>
        <taxon>Xenorhabdus</taxon>
    </lineage>
</organism>
<feature type="signal peptide" evidence="1">
    <location>
        <begin position="1"/>
        <end position="25"/>
    </location>
</feature>
<protein>
    <submittedName>
        <fullName evidence="3">Uncharacterized protein</fullName>
    </submittedName>
</protein>
<keyword evidence="5" id="KW-1185">Reference proteome</keyword>
<evidence type="ECO:0000313" key="3">
    <source>
        <dbReference type="EMBL" id="SIP71376.1"/>
    </source>
</evidence>
<dbReference type="EMBL" id="NIBU01000050">
    <property type="protein sequence ID" value="PHM30695.1"/>
    <property type="molecule type" value="Genomic_DNA"/>
</dbReference>
<dbReference type="Proteomes" id="UP000224871">
    <property type="component" value="Unassembled WGS sequence"/>
</dbReference>
<name>A0A1N6MRB5_9GAMM</name>
<evidence type="ECO:0000256" key="1">
    <source>
        <dbReference type="SAM" id="SignalP"/>
    </source>
</evidence>
<feature type="chain" id="PRO_5013133990" evidence="1">
    <location>
        <begin position="26"/>
        <end position="189"/>
    </location>
</feature>
<proteinExistence type="predicted"/>
<dbReference type="RefSeq" id="WP_086954780.1">
    <property type="nucleotide sequence ID" value="NZ_CAWNQC010000249.1"/>
</dbReference>
<reference evidence="2 5" key="3">
    <citation type="journal article" date="2017" name="Nat. Microbiol.">
        <title>Natural product diversity associated with the nematode symbionts Photorhabdus and Xenorhabdus.</title>
        <authorList>
            <person name="Tobias N.J."/>
            <person name="Wolff H."/>
            <person name="Djahanschiri B."/>
            <person name="Grundmann F."/>
            <person name="Kronenwerth M."/>
            <person name="Shi Y.M."/>
            <person name="Simonyi S."/>
            <person name="Grun P."/>
            <person name="Shapiro-Ilan D."/>
            <person name="Pidot S.J."/>
            <person name="Stinear T.P."/>
            <person name="Ebersberger I."/>
            <person name="Bode H.B."/>
        </authorList>
    </citation>
    <scope>NUCLEOTIDE SEQUENCE [LARGE SCALE GENOMIC DNA]</scope>
    <source>
        <strain evidence="2 5">DSM 16336</strain>
    </source>
</reference>
<keyword evidence="1" id="KW-0732">Signal</keyword>
<evidence type="ECO:0000313" key="5">
    <source>
        <dbReference type="Proteomes" id="UP000224871"/>
    </source>
</evidence>